<dbReference type="CDD" id="cd07377">
    <property type="entry name" value="WHTH_GntR"/>
    <property type="match status" value="1"/>
</dbReference>
<dbReference type="Pfam" id="PF00392">
    <property type="entry name" value="GntR"/>
    <property type="match status" value="1"/>
</dbReference>
<evidence type="ECO:0000313" key="10">
    <source>
        <dbReference type="Proteomes" id="UP001580407"/>
    </source>
</evidence>
<reference evidence="9 10" key="1">
    <citation type="submission" date="2024-09" db="EMBL/GenBank/DDBJ databases">
        <authorList>
            <person name="Ruan L."/>
        </authorList>
    </citation>
    <scope>NUCLEOTIDE SEQUENCE [LARGE SCALE GENOMIC DNA]</scope>
    <source>
        <strain evidence="9 10">D33</strain>
    </source>
</reference>
<keyword evidence="3 9" id="KW-0032">Aminotransferase</keyword>
<dbReference type="InterPro" id="IPR004839">
    <property type="entry name" value="Aminotransferase_I/II_large"/>
</dbReference>
<accession>A0ABV5B620</accession>
<keyword evidence="10" id="KW-1185">Reference proteome</keyword>
<comment type="caution">
    <text evidence="9">The sequence shown here is derived from an EMBL/GenBank/DDBJ whole genome shotgun (WGS) entry which is preliminary data.</text>
</comment>
<sequence length="467" mass="52236">MPINSFTDYPMSWKPDRDVLKRPFYLSLASLLEHDIINGYLAPGTKLPPQRELADFLDVNFTTITRAYKLCELKGLIYAITGSGTFVSPNAARSITISKDRISKECIDLGFAESFEQTNSIVAEAAKKVMEKSYLEQLFNYNEPTGIVHQKAAALNWMRAFGIHANTEHVAIVSGALNALTIALLALFEPGNRIAVDKYTYANFIEISKSLRVKLVPIPGDEHGMLPHELEQQCLQWGVHGVFLMPSCGNPTTVMIPDYRKKELAAVIRKHHLILIEDDVHAFLSAGITDDYGQPMYQLLPDQTVYICSTSKSICSGLRVAYMVFGDAFQEKIMRAIFNINVKTSSLDAEIITELILSGKANEIVAKKKQLAQSANLLYTELFPQPLHTGHPLSFYRWLPLPDKVNGSQLESYLLDKGIRVFHSDRFLSGAGTPDNYLRVALSSTNSLEELKRGLEILKENLRLYCG</sequence>
<dbReference type="Gene3D" id="1.10.10.10">
    <property type="entry name" value="Winged helix-like DNA-binding domain superfamily/Winged helix DNA-binding domain"/>
    <property type="match status" value="1"/>
</dbReference>
<proteinExistence type="inferred from homology"/>
<dbReference type="PROSITE" id="PS50949">
    <property type="entry name" value="HTH_GNTR"/>
    <property type="match status" value="1"/>
</dbReference>
<organism evidence="9 10">
    <name type="scientific">Paenibacillus terreus</name>
    <dbReference type="NCBI Taxonomy" id="1387834"/>
    <lineage>
        <taxon>Bacteria</taxon>
        <taxon>Bacillati</taxon>
        <taxon>Bacillota</taxon>
        <taxon>Bacilli</taxon>
        <taxon>Bacillales</taxon>
        <taxon>Paenibacillaceae</taxon>
        <taxon>Paenibacillus</taxon>
    </lineage>
</organism>
<keyword evidence="5" id="KW-0805">Transcription regulation</keyword>
<keyword evidence="4" id="KW-0663">Pyridoxal phosphate</keyword>
<dbReference type="Gene3D" id="3.40.640.10">
    <property type="entry name" value="Type I PLP-dependent aspartate aminotransferase-like (Major domain)"/>
    <property type="match status" value="1"/>
</dbReference>
<dbReference type="InterPro" id="IPR015424">
    <property type="entry name" value="PyrdxlP-dep_Trfase"/>
</dbReference>
<evidence type="ECO:0000256" key="6">
    <source>
        <dbReference type="ARBA" id="ARBA00023125"/>
    </source>
</evidence>
<feature type="domain" description="HTH gntR-type" evidence="8">
    <location>
        <begin position="22"/>
        <end position="90"/>
    </location>
</feature>
<dbReference type="InterPro" id="IPR015422">
    <property type="entry name" value="PyrdxlP-dep_Trfase_small"/>
</dbReference>
<dbReference type="InterPro" id="IPR000524">
    <property type="entry name" value="Tscrpt_reg_HTH_GntR"/>
</dbReference>
<dbReference type="GO" id="GO:0008483">
    <property type="term" value="F:transaminase activity"/>
    <property type="evidence" value="ECO:0007669"/>
    <property type="project" value="UniProtKB-KW"/>
</dbReference>
<evidence type="ECO:0000256" key="4">
    <source>
        <dbReference type="ARBA" id="ARBA00022898"/>
    </source>
</evidence>
<dbReference type="PANTHER" id="PTHR46577:SF1">
    <property type="entry name" value="HTH-TYPE TRANSCRIPTIONAL REGULATORY PROTEIN GABR"/>
    <property type="match status" value="1"/>
</dbReference>
<dbReference type="Gene3D" id="3.90.1150.10">
    <property type="entry name" value="Aspartate Aminotransferase, domain 1"/>
    <property type="match status" value="1"/>
</dbReference>
<dbReference type="RefSeq" id="WP_375524177.1">
    <property type="nucleotide sequence ID" value="NZ_JBHILM010000004.1"/>
</dbReference>
<keyword evidence="6" id="KW-0238">DNA-binding</keyword>
<dbReference type="SMART" id="SM00345">
    <property type="entry name" value="HTH_GNTR"/>
    <property type="match status" value="1"/>
</dbReference>
<evidence type="ECO:0000256" key="7">
    <source>
        <dbReference type="ARBA" id="ARBA00023163"/>
    </source>
</evidence>
<dbReference type="InterPro" id="IPR036390">
    <property type="entry name" value="WH_DNA-bd_sf"/>
</dbReference>
<dbReference type="SUPFAM" id="SSF53383">
    <property type="entry name" value="PLP-dependent transferases"/>
    <property type="match status" value="1"/>
</dbReference>
<evidence type="ECO:0000256" key="2">
    <source>
        <dbReference type="ARBA" id="ARBA00005384"/>
    </source>
</evidence>
<evidence type="ECO:0000259" key="8">
    <source>
        <dbReference type="PROSITE" id="PS50949"/>
    </source>
</evidence>
<dbReference type="InterPro" id="IPR015421">
    <property type="entry name" value="PyrdxlP-dep_Trfase_major"/>
</dbReference>
<dbReference type="InterPro" id="IPR036388">
    <property type="entry name" value="WH-like_DNA-bd_sf"/>
</dbReference>
<evidence type="ECO:0000256" key="1">
    <source>
        <dbReference type="ARBA" id="ARBA00001933"/>
    </source>
</evidence>
<dbReference type="EMBL" id="JBHILM010000004">
    <property type="protein sequence ID" value="MFB5680379.1"/>
    <property type="molecule type" value="Genomic_DNA"/>
</dbReference>
<evidence type="ECO:0000256" key="3">
    <source>
        <dbReference type="ARBA" id="ARBA00022576"/>
    </source>
</evidence>
<comment type="similarity">
    <text evidence="2">In the C-terminal section; belongs to the class-I pyridoxal-phosphate-dependent aminotransferase family.</text>
</comment>
<dbReference type="PANTHER" id="PTHR46577">
    <property type="entry name" value="HTH-TYPE TRANSCRIPTIONAL REGULATORY PROTEIN GABR"/>
    <property type="match status" value="1"/>
</dbReference>
<dbReference type="InterPro" id="IPR051446">
    <property type="entry name" value="HTH_trans_reg/aminotransferase"/>
</dbReference>
<dbReference type="CDD" id="cd00609">
    <property type="entry name" value="AAT_like"/>
    <property type="match status" value="1"/>
</dbReference>
<evidence type="ECO:0000313" key="9">
    <source>
        <dbReference type="EMBL" id="MFB5680379.1"/>
    </source>
</evidence>
<name>A0ABV5B620_9BACL</name>
<dbReference type="Proteomes" id="UP001580407">
    <property type="component" value="Unassembled WGS sequence"/>
</dbReference>
<dbReference type="SUPFAM" id="SSF46785">
    <property type="entry name" value="Winged helix' DNA-binding domain"/>
    <property type="match status" value="1"/>
</dbReference>
<comment type="cofactor">
    <cofactor evidence="1">
        <name>pyridoxal 5'-phosphate</name>
        <dbReference type="ChEBI" id="CHEBI:597326"/>
    </cofactor>
</comment>
<evidence type="ECO:0000256" key="5">
    <source>
        <dbReference type="ARBA" id="ARBA00023015"/>
    </source>
</evidence>
<keyword evidence="3 9" id="KW-0808">Transferase</keyword>
<dbReference type="Pfam" id="PF00155">
    <property type="entry name" value="Aminotran_1_2"/>
    <property type="match status" value="1"/>
</dbReference>
<gene>
    <name evidence="9" type="ORF">ACE3NQ_05525</name>
</gene>
<keyword evidence="7" id="KW-0804">Transcription</keyword>
<protein>
    <submittedName>
        <fullName evidence="9">PLP-dependent aminotransferase family protein</fullName>
    </submittedName>
</protein>